<dbReference type="EMBL" id="AFGF01000169">
    <property type="protein sequence ID" value="EGO62775.1"/>
    <property type="molecule type" value="Genomic_DNA"/>
</dbReference>
<dbReference type="PROSITE" id="PS00688">
    <property type="entry name" value="SIGMA54_INTERACT_3"/>
    <property type="match status" value="1"/>
</dbReference>
<dbReference type="InterPro" id="IPR025943">
    <property type="entry name" value="Sigma_54_int_dom_ATP-bd_2"/>
</dbReference>
<dbReference type="Proteomes" id="UP000003240">
    <property type="component" value="Unassembled WGS sequence"/>
</dbReference>
<keyword evidence="5" id="KW-0238">DNA-binding</keyword>
<evidence type="ECO:0000256" key="1">
    <source>
        <dbReference type="ARBA" id="ARBA00022741"/>
    </source>
</evidence>
<dbReference type="InterPro" id="IPR025662">
    <property type="entry name" value="Sigma_54_int_dom_ATP-bd_1"/>
</dbReference>
<dbReference type="PROSITE" id="PS50045">
    <property type="entry name" value="SIGMA54_INTERACT_4"/>
    <property type="match status" value="1"/>
</dbReference>
<feature type="domain" description="PAS" evidence="9">
    <location>
        <begin position="131"/>
        <end position="178"/>
    </location>
</feature>
<dbReference type="InterPro" id="IPR058031">
    <property type="entry name" value="AAA_lid_NorR"/>
</dbReference>
<feature type="domain" description="PAC" evidence="10">
    <location>
        <begin position="198"/>
        <end position="250"/>
    </location>
</feature>
<dbReference type="CDD" id="cd00130">
    <property type="entry name" value="PAS"/>
    <property type="match status" value="1"/>
</dbReference>
<dbReference type="InterPro" id="IPR030828">
    <property type="entry name" value="HTH_TyrR"/>
</dbReference>
<accession>F7NMF9</accession>
<dbReference type="GO" id="GO:0003677">
    <property type="term" value="F:DNA binding"/>
    <property type="evidence" value="ECO:0007669"/>
    <property type="project" value="UniProtKB-KW"/>
</dbReference>
<dbReference type="GO" id="GO:0006355">
    <property type="term" value="P:regulation of DNA-templated transcription"/>
    <property type="evidence" value="ECO:0007669"/>
    <property type="project" value="InterPro"/>
</dbReference>
<dbReference type="InterPro" id="IPR046342">
    <property type="entry name" value="CBS_dom_sf"/>
</dbReference>
<dbReference type="Pfam" id="PF18024">
    <property type="entry name" value="HTH_50"/>
    <property type="match status" value="1"/>
</dbReference>
<evidence type="ECO:0000256" key="5">
    <source>
        <dbReference type="ARBA" id="ARBA00023125"/>
    </source>
</evidence>
<gene>
    <name evidence="11" type="ORF">ALO_16447</name>
</gene>
<dbReference type="SMART" id="SM00382">
    <property type="entry name" value="AAA"/>
    <property type="match status" value="1"/>
</dbReference>
<dbReference type="FunFam" id="3.40.50.300:FF:000006">
    <property type="entry name" value="DNA-binding transcriptional regulator NtrC"/>
    <property type="match status" value="1"/>
</dbReference>
<dbReference type="SUPFAM" id="SSF54631">
    <property type="entry name" value="CBS-domain pair"/>
    <property type="match status" value="1"/>
</dbReference>
<dbReference type="InterPro" id="IPR002078">
    <property type="entry name" value="Sigma_54_int"/>
</dbReference>
<proteinExistence type="predicted"/>
<dbReference type="SUPFAM" id="SSF52540">
    <property type="entry name" value="P-loop containing nucleoside triphosphate hydrolases"/>
    <property type="match status" value="1"/>
</dbReference>
<dbReference type="PANTHER" id="PTHR32071">
    <property type="entry name" value="TRANSCRIPTIONAL REGULATORY PROTEIN"/>
    <property type="match status" value="1"/>
</dbReference>
<evidence type="ECO:0000313" key="11">
    <source>
        <dbReference type="EMBL" id="EGO62775.1"/>
    </source>
</evidence>
<comment type="caution">
    <text evidence="11">The sequence shown here is derived from an EMBL/GenBank/DDBJ whole genome shotgun (WGS) entry which is preliminary data.</text>
</comment>
<feature type="domain" description="Sigma-54 factor interaction" evidence="8">
    <location>
        <begin position="275"/>
        <end position="504"/>
    </location>
</feature>
<evidence type="ECO:0000259" key="8">
    <source>
        <dbReference type="PROSITE" id="PS50045"/>
    </source>
</evidence>
<dbReference type="AlphaFoldDB" id="F7NMF9"/>
<dbReference type="InterPro" id="IPR027417">
    <property type="entry name" value="P-loop_NTPase"/>
</dbReference>
<dbReference type="Gene3D" id="1.10.10.60">
    <property type="entry name" value="Homeodomain-like"/>
    <property type="match status" value="1"/>
</dbReference>
<dbReference type="Gene3D" id="3.40.50.300">
    <property type="entry name" value="P-loop containing nucleotide triphosphate hydrolases"/>
    <property type="match status" value="1"/>
</dbReference>
<sequence>MKAADIMVPLQQFLVTDLTEVPSVENLPAGIDFLPVIDTGQQVVGTIDLAALRLQKNAAALYPGGFLDLQPYISQQVPRIAADDDLDALPGDVTRAVVVDAAGKAVGLIGATDLLGCLRKKLAEFKHQLSLSKELADIIESSYDGIWVTDGQGNVLAINSAYERLSGIKFSEVRGKNMQQLVDGRYFDQSATLLVIKEKKRVTINQLIKGTRRMLVTGNPVFNEQGELSRVVTNVRDVTDLVNLQKQLARTKEQTLKYETELSHLRSLHIQDDDIIYRSQTMARAVELALKIAEVDSTVFITGESGTGKDVIAKFIHKHGKGTAKPFIKINCAAIPDQLLESELFGYEGGAFSGARKEGKPGMFELAHKGTLFLDEVGDLPLMLQAKLLRAIQEKEVLRVGGTQVRSVNVRIIAATHRNMAEMVKAGHFRKDLYYRLMVVPIHLTPLRERREDIPPLIKHFVDRINKRYDYSKRLSPEVMSRLVEYSWPGNIRELENVLERMIVTAGEDELTPDLLPEAFSHKVHFPGRGTKLKAAVEETEAYLLAEAYRETPSWAKVAASLGVDRATVFRKAAKYGLLKKEKE</sequence>
<keyword evidence="3" id="KW-0067">ATP-binding</keyword>
<keyword evidence="12" id="KW-1185">Reference proteome</keyword>
<dbReference type="SMART" id="SM00091">
    <property type="entry name" value="PAS"/>
    <property type="match status" value="1"/>
</dbReference>
<dbReference type="SUPFAM" id="SSF46689">
    <property type="entry name" value="Homeodomain-like"/>
    <property type="match status" value="1"/>
</dbReference>
<evidence type="ECO:0000256" key="7">
    <source>
        <dbReference type="ARBA" id="ARBA00029500"/>
    </source>
</evidence>
<dbReference type="Pfam" id="PF00989">
    <property type="entry name" value="PAS"/>
    <property type="match status" value="1"/>
</dbReference>
<dbReference type="STRING" id="1009370.ALO_16447"/>
<dbReference type="GO" id="GO:0005524">
    <property type="term" value="F:ATP binding"/>
    <property type="evidence" value="ECO:0007669"/>
    <property type="project" value="UniProtKB-KW"/>
</dbReference>
<dbReference type="InterPro" id="IPR025944">
    <property type="entry name" value="Sigma_54_int_dom_CS"/>
</dbReference>
<evidence type="ECO:0000259" key="9">
    <source>
        <dbReference type="PROSITE" id="PS50112"/>
    </source>
</evidence>
<dbReference type="InterPro" id="IPR035965">
    <property type="entry name" value="PAS-like_dom_sf"/>
</dbReference>
<dbReference type="InterPro" id="IPR003593">
    <property type="entry name" value="AAA+_ATPase"/>
</dbReference>
<reference evidence="11 12" key="1">
    <citation type="journal article" date="2011" name="EMBO J.">
        <title>Structural diversity of bacterial flagellar motors.</title>
        <authorList>
            <person name="Chen S."/>
            <person name="Beeby M."/>
            <person name="Murphy G.E."/>
            <person name="Leadbetter J.R."/>
            <person name="Hendrixson D.R."/>
            <person name="Briegel A."/>
            <person name="Li Z."/>
            <person name="Shi J."/>
            <person name="Tocheva E.I."/>
            <person name="Muller A."/>
            <person name="Dobro M.J."/>
            <person name="Jensen G.J."/>
        </authorList>
    </citation>
    <scope>NUCLEOTIDE SEQUENCE [LARGE SCALE GENOMIC DNA]</scope>
    <source>
        <strain evidence="11 12">DSM 6540</strain>
    </source>
</reference>
<dbReference type="RefSeq" id="WP_004097676.1">
    <property type="nucleotide sequence ID" value="NZ_AFGF01000169.1"/>
</dbReference>
<dbReference type="InterPro" id="IPR009057">
    <property type="entry name" value="Homeodomain-like_sf"/>
</dbReference>
<dbReference type="Gene3D" id="1.10.8.60">
    <property type="match status" value="1"/>
</dbReference>
<dbReference type="PROSITE" id="PS00676">
    <property type="entry name" value="SIGMA54_INTERACT_2"/>
    <property type="match status" value="1"/>
</dbReference>
<dbReference type="InterPro" id="IPR000700">
    <property type="entry name" value="PAS-assoc_C"/>
</dbReference>
<dbReference type="PROSITE" id="PS50113">
    <property type="entry name" value="PAC"/>
    <property type="match status" value="1"/>
</dbReference>
<keyword evidence="4" id="KW-0805">Transcription regulation</keyword>
<dbReference type="PROSITE" id="PS50112">
    <property type="entry name" value="PAS"/>
    <property type="match status" value="1"/>
</dbReference>
<dbReference type="Pfam" id="PF00158">
    <property type="entry name" value="Sigma54_activat"/>
    <property type="match status" value="1"/>
</dbReference>
<dbReference type="InterPro" id="IPR013767">
    <property type="entry name" value="PAS_fold"/>
</dbReference>
<protein>
    <recommendedName>
        <fullName evidence="7">HTH-type transcriptional regulatory protein TyrR</fullName>
    </recommendedName>
</protein>
<dbReference type="eggNOG" id="COG3829">
    <property type="taxonomic scope" value="Bacteria"/>
</dbReference>
<name>F7NMF9_9FIRM</name>
<dbReference type="PROSITE" id="PS00675">
    <property type="entry name" value="SIGMA54_INTERACT_1"/>
    <property type="match status" value="1"/>
</dbReference>
<organism evidence="11 12">
    <name type="scientific">Acetonema longum DSM 6540</name>
    <dbReference type="NCBI Taxonomy" id="1009370"/>
    <lineage>
        <taxon>Bacteria</taxon>
        <taxon>Bacillati</taxon>
        <taxon>Bacillota</taxon>
        <taxon>Negativicutes</taxon>
        <taxon>Acetonemataceae</taxon>
        <taxon>Acetonema</taxon>
    </lineage>
</organism>
<dbReference type="Pfam" id="PF25601">
    <property type="entry name" value="AAA_lid_14"/>
    <property type="match status" value="1"/>
</dbReference>
<dbReference type="InterPro" id="IPR000014">
    <property type="entry name" value="PAS"/>
</dbReference>
<evidence type="ECO:0000256" key="2">
    <source>
        <dbReference type="ARBA" id="ARBA00022797"/>
    </source>
</evidence>
<dbReference type="NCBIfam" id="TIGR00229">
    <property type="entry name" value="sensory_box"/>
    <property type="match status" value="1"/>
</dbReference>
<evidence type="ECO:0000259" key="10">
    <source>
        <dbReference type="PROSITE" id="PS50113"/>
    </source>
</evidence>
<dbReference type="Gene3D" id="3.30.450.20">
    <property type="entry name" value="PAS domain"/>
    <property type="match status" value="1"/>
</dbReference>
<evidence type="ECO:0000256" key="4">
    <source>
        <dbReference type="ARBA" id="ARBA00023015"/>
    </source>
</evidence>
<dbReference type="PANTHER" id="PTHR32071:SF57">
    <property type="entry name" value="C4-DICARBOXYLATE TRANSPORT TRANSCRIPTIONAL REGULATORY PROTEIN DCTD"/>
    <property type="match status" value="1"/>
</dbReference>
<keyword evidence="2" id="KW-0058">Aromatic hydrocarbons catabolism</keyword>
<evidence type="ECO:0000256" key="6">
    <source>
        <dbReference type="ARBA" id="ARBA00023163"/>
    </source>
</evidence>
<evidence type="ECO:0000256" key="3">
    <source>
        <dbReference type="ARBA" id="ARBA00022840"/>
    </source>
</evidence>
<dbReference type="CDD" id="cd00009">
    <property type="entry name" value="AAA"/>
    <property type="match status" value="1"/>
</dbReference>
<keyword evidence="1" id="KW-0547">Nucleotide-binding</keyword>
<keyword evidence="6" id="KW-0804">Transcription</keyword>
<evidence type="ECO:0000313" key="12">
    <source>
        <dbReference type="Proteomes" id="UP000003240"/>
    </source>
</evidence>
<dbReference type="SUPFAM" id="SSF55785">
    <property type="entry name" value="PYP-like sensor domain (PAS domain)"/>
    <property type="match status" value="1"/>
</dbReference>